<evidence type="ECO:0000259" key="1">
    <source>
        <dbReference type="Pfam" id="PF13391"/>
    </source>
</evidence>
<dbReference type="Pfam" id="PF13391">
    <property type="entry name" value="HNH_2"/>
    <property type="match status" value="1"/>
</dbReference>
<gene>
    <name evidence="2" type="ORF">JI748_00005</name>
</gene>
<sequence>MQQRVVLYQSSRESGPSNLDRGYFATAIIDGVNDDPANEKRCLVRIKDFKPLEPSQRMMLGNLPRESALLSADNRLKGWKAAEDLRSISDEDFAILTGADEVDEMFGIDLVNLPKFRFRTDRMRDPEFTHLIYRAYRGRCAISGVTLLSDDGRFCGLEAAHIYPYRFLQLNIASAGILLAPSWHSRLDIGTLIIEDDYTWRTKSEDSDTAPIKNRIVRLPTVSDQWPDIALLQRKRALFGR</sequence>
<accession>A0ABX7C6N8</accession>
<name>A0ABX7C6N8_9HYPH</name>
<reference evidence="2 3" key="1">
    <citation type="submission" date="2021-01" db="EMBL/GenBank/DDBJ databases">
        <title>Genome seq and assembly of Devosia sp. LEGU1.</title>
        <authorList>
            <person name="Chhetri G."/>
        </authorList>
    </citation>
    <scope>NUCLEOTIDE SEQUENCE [LARGE SCALE GENOMIC DNA]</scope>
    <source>
        <strain evidence="2 3">LEGU1</strain>
    </source>
</reference>
<evidence type="ECO:0000313" key="3">
    <source>
        <dbReference type="Proteomes" id="UP000595857"/>
    </source>
</evidence>
<dbReference type="RefSeq" id="WP_201633608.1">
    <property type="nucleotide sequence ID" value="NZ_CP068046.1"/>
</dbReference>
<dbReference type="InterPro" id="IPR003615">
    <property type="entry name" value="HNH_nuc"/>
</dbReference>
<dbReference type="Proteomes" id="UP000595857">
    <property type="component" value="Chromosome"/>
</dbReference>
<protein>
    <recommendedName>
        <fullName evidence="1">HNH nuclease domain-containing protein</fullName>
    </recommendedName>
</protein>
<organism evidence="2 3">
    <name type="scientific">Devosia rhizoryzae</name>
    <dbReference type="NCBI Taxonomy" id="2774137"/>
    <lineage>
        <taxon>Bacteria</taxon>
        <taxon>Pseudomonadati</taxon>
        <taxon>Pseudomonadota</taxon>
        <taxon>Alphaproteobacteria</taxon>
        <taxon>Hyphomicrobiales</taxon>
        <taxon>Devosiaceae</taxon>
        <taxon>Devosia</taxon>
    </lineage>
</organism>
<dbReference type="EMBL" id="CP068046">
    <property type="protein sequence ID" value="QQR39448.1"/>
    <property type="molecule type" value="Genomic_DNA"/>
</dbReference>
<proteinExistence type="predicted"/>
<evidence type="ECO:0000313" key="2">
    <source>
        <dbReference type="EMBL" id="QQR39448.1"/>
    </source>
</evidence>
<feature type="domain" description="HNH nuclease" evidence="1">
    <location>
        <begin position="140"/>
        <end position="194"/>
    </location>
</feature>
<keyword evidence="3" id="KW-1185">Reference proteome</keyword>